<evidence type="ECO:0000256" key="1">
    <source>
        <dbReference type="SAM" id="MobiDB-lite"/>
    </source>
</evidence>
<organism evidence="2 3">
    <name type="scientific">Aspergillus flavus (strain ATCC 200026 / FGSC A1120 / IAM 13836 / NRRL 3357 / JCM 12722 / SRRC 167)</name>
    <dbReference type="NCBI Taxonomy" id="332952"/>
    <lineage>
        <taxon>Eukaryota</taxon>
        <taxon>Fungi</taxon>
        <taxon>Dikarya</taxon>
        <taxon>Ascomycota</taxon>
        <taxon>Pezizomycotina</taxon>
        <taxon>Eurotiomycetes</taxon>
        <taxon>Eurotiomycetidae</taxon>
        <taxon>Eurotiales</taxon>
        <taxon>Aspergillaceae</taxon>
        <taxon>Aspergillus</taxon>
        <taxon>Aspergillus subgen. Circumdati</taxon>
    </lineage>
</organism>
<gene>
    <name evidence="2" type="ORF">F9C07_2162</name>
</gene>
<name>A0A7U2MFN7_ASPFN</name>
<reference evidence="3" key="1">
    <citation type="journal article" date="2021" name="G3 (Bethesda)">
        <title>Chromosome assembled and annotated genome sequence of Aspergillus flavus NRRL 3357.</title>
        <authorList>
            <person name="Skerker J.M."/>
            <person name="Pianalto K.M."/>
            <person name="Mondo S.J."/>
            <person name="Yang K."/>
            <person name="Arkin A.P."/>
            <person name="Keller N.P."/>
            <person name="Grigoriev I.V."/>
            <person name="Louise Glass N.L."/>
        </authorList>
    </citation>
    <scope>NUCLEOTIDE SEQUENCE [LARGE SCALE GENOMIC DNA]</scope>
    <source>
        <strain evidence="3">ATCC 200026 / FGSC A1120 / IAM 13836 / NRRL 3357 / JCM 12722 / SRRC 167</strain>
    </source>
</reference>
<keyword evidence="3" id="KW-1185">Reference proteome</keyword>
<feature type="region of interest" description="Disordered" evidence="1">
    <location>
        <begin position="33"/>
        <end position="54"/>
    </location>
</feature>
<dbReference type="AlphaFoldDB" id="A0A7U2MFN7"/>
<dbReference type="Proteomes" id="UP000596276">
    <property type="component" value="Chromosome 2"/>
</dbReference>
<proteinExistence type="predicted"/>
<protein>
    <submittedName>
        <fullName evidence="2">Uncharacterized protein</fullName>
    </submittedName>
</protein>
<accession>A0A7U2MFN7</accession>
<feature type="compositionally biased region" description="Polar residues" evidence="1">
    <location>
        <begin position="33"/>
        <end position="45"/>
    </location>
</feature>
<sequence>MVDNLHRRQKCCVPVNKCGALAAVLKALVPQHGTTTAHHQVQSPYATLKQKVKG</sequence>
<evidence type="ECO:0000313" key="3">
    <source>
        <dbReference type="Proteomes" id="UP000596276"/>
    </source>
</evidence>
<dbReference type="EMBL" id="CP044622">
    <property type="protein sequence ID" value="QRD82909.1"/>
    <property type="molecule type" value="Genomic_DNA"/>
</dbReference>
<evidence type="ECO:0000313" key="2">
    <source>
        <dbReference type="EMBL" id="QRD82909.1"/>
    </source>
</evidence>
<dbReference type="VEuPathDB" id="FungiDB:F9C07_2162"/>